<dbReference type="RefSeq" id="WP_178010424.1">
    <property type="nucleotide sequence ID" value="NZ_CP058316.1"/>
</dbReference>
<sequence length="227" mass="25559">MISAADLAHLDEVPHEAKPLALWLWLNLDPLGRGPMDTGRIAREMYPADAYPGLDWYAAQDTVLEHLVELMDAGFLTTYVAGGAEWLLLLHPLRVDMRGVRISTPEPPARDRPWTSVAVGRGSAGGRERARERARAQVRAEDAARADAWDAVTQDREEEPVLPERPLILDAPPMFCDDHMPHGAGKTKCGPCRDARLKRDEWLTRRVYEEKLTVHFERAGTPDEEPW</sequence>
<gene>
    <name evidence="2" type="ORF">HW566_03405</name>
</gene>
<feature type="region of interest" description="Disordered" evidence="1">
    <location>
        <begin position="104"/>
        <end position="131"/>
    </location>
</feature>
<dbReference type="EMBL" id="CP058316">
    <property type="protein sequence ID" value="QLD10915.1"/>
    <property type="molecule type" value="Genomic_DNA"/>
</dbReference>
<protein>
    <submittedName>
        <fullName evidence="2">Uncharacterized protein</fullName>
    </submittedName>
</protein>
<dbReference type="Proteomes" id="UP000509638">
    <property type="component" value="Chromosome"/>
</dbReference>
<reference evidence="2 3" key="1">
    <citation type="submission" date="2020-06" db="EMBL/GenBank/DDBJ databases">
        <authorList>
            <person name="Jo H."/>
        </authorList>
    </citation>
    <scope>NUCLEOTIDE SEQUENCE [LARGE SCALE GENOMIC DNA]</scope>
    <source>
        <strain evidence="2 3">I46</strain>
    </source>
</reference>
<name>A0A7D5IY23_9MICO</name>
<dbReference type="AlphaFoldDB" id="A0A7D5IY23"/>
<evidence type="ECO:0000256" key="1">
    <source>
        <dbReference type="SAM" id="MobiDB-lite"/>
    </source>
</evidence>
<evidence type="ECO:0000313" key="3">
    <source>
        <dbReference type="Proteomes" id="UP000509638"/>
    </source>
</evidence>
<accession>A0A7D5IY23</accession>
<proteinExistence type="predicted"/>
<organism evidence="2 3">
    <name type="scientific">Microbacterium oleivorans</name>
    <dbReference type="NCBI Taxonomy" id="273677"/>
    <lineage>
        <taxon>Bacteria</taxon>
        <taxon>Bacillati</taxon>
        <taxon>Actinomycetota</taxon>
        <taxon>Actinomycetes</taxon>
        <taxon>Micrococcales</taxon>
        <taxon>Microbacteriaceae</taxon>
        <taxon>Microbacterium</taxon>
    </lineage>
</organism>
<evidence type="ECO:0000313" key="2">
    <source>
        <dbReference type="EMBL" id="QLD10915.1"/>
    </source>
</evidence>